<protein>
    <submittedName>
        <fullName evidence="1">Uncharacterized protein</fullName>
    </submittedName>
</protein>
<keyword evidence="2" id="KW-1185">Reference proteome</keyword>
<organism evidence="1 2">
    <name type="scientific">Caerostris darwini</name>
    <dbReference type="NCBI Taxonomy" id="1538125"/>
    <lineage>
        <taxon>Eukaryota</taxon>
        <taxon>Metazoa</taxon>
        <taxon>Ecdysozoa</taxon>
        <taxon>Arthropoda</taxon>
        <taxon>Chelicerata</taxon>
        <taxon>Arachnida</taxon>
        <taxon>Araneae</taxon>
        <taxon>Araneomorphae</taxon>
        <taxon>Entelegynae</taxon>
        <taxon>Araneoidea</taxon>
        <taxon>Araneidae</taxon>
        <taxon>Caerostris</taxon>
    </lineage>
</organism>
<accession>A0AAV4N6V2</accession>
<dbReference type="EMBL" id="BPLQ01001306">
    <property type="protein sequence ID" value="GIX80572.1"/>
    <property type="molecule type" value="Genomic_DNA"/>
</dbReference>
<dbReference type="AlphaFoldDB" id="A0AAV4N6V2"/>
<sequence>MSSFTCYPWRRKKRSQEEDEEKSTFLFNDSHFLPSLEICAERSSILLKRCDTGVTGSLQSPPRWRSRSLQNKLFSGRLTEAVQHKFGQLRALAEEYIFEAKVYS</sequence>
<gene>
    <name evidence="1" type="ORF">CDAR_15761</name>
</gene>
<dbReference type="Proteomes" id="UP001054837">
    <property type="component" value="Unassembled WGS sequence"/>
</dbReference>
<name>A0AAV4N6V2_9ARAC</name>
<evidence type="ECO:0000313" key="2">
    <source>
        <dbReference type="Proteomes" id="UP001054837"/>
    </source>
</evidence>
<proteinExistence type="predicted"/>
<evidence type="ECO:0000313" key="1">
    <source>
        <dbReference type="EMBL" id="GIX80572.1"/>
    </source>
</evidence>
<reference evidence="1 2" key="1">
    <citation type="submission" date="2021-06" db="EMBL/GenBank/DDBJ databases">
        <title>Caerostris darwini draft genome.</title>
        <authorList>
            <person name="Kono N."/>
            <person name="Arakawa K."/>
        </authorList>
    </citation>
    <scope>NUCLEOTIDE SEQUENCE [LARGE SCALE GENOMIC DNA]</scope>
</reference>
<comment type="caution">
    <text evidence="1">The sequence shown here is derived from an EMBL/GenBank/DDBJ whole genome shotgun (WGS) entry which is preliminary data.</text>
</comment>